<protein>
    <recommendedName>
        <fullName evidence="3">DUF2332 domain-containing protein</fullName>
    </recommendedName>
</protein>
<dbReference type="OrthoDB" id="7666987at2"/>
<evidence type="ECO:0000313" key="2">
    <source>
        <dbReference type="Proteomes" id="UP000198977"/>
    </source>
</evidence>
<name>A0A1I1WV31_9RHOB</name>
<sequence>MSLQKAFLDQAESCTALGSPFMARLLKLLAADWPEDSPVARKCAAFEGDIGPRGHSLPLRITAGLHALVLNRAAPALVAVYPPNQSSDAELRAAVLGALQDHAAFLTTWIDSAPQTNEVRRSAALIAGARVAVAHFDLPIRLSELGTSGGLNMMWDHYALEIAGRRFGPAMPTVILSPEWKGPLPLEKTPNIASRAGVDLNPLDPSRGDHLLRLTAYLWADQPERVMMTRAAASVATTELARGDAIDWITPRLYSAPQGQLHLIQHTVAWQYFPAETQAQGRALIEAAGAQATAKRPLAWLAMEDDGGDRGAAVTLRLWPGDIRLNLGRADFHGRWIDWQYPA</sequence>
<proteinExistence type="predicted"/>
<keyword evidence="2" id="KW-1185">Reference proteome</keyword>
<dbReference type="EMBL" id="FOMW01000004">
    <property type="protein sequence ID" value="SFD98902.1"/>
    <property type="molecule type" value="Genomic_DNA"/>
</dbReference>
<reference evidence="1 2" key="1">
    <citation type="submission" date="2016-10" db="EMBL/GenBank/DDBJ databases">
        <authorList>
            <person name="de Groot N.N."/>
        </authorList>
    </citation>
    <scope>NUCLEOTIDE SEQUENCE [LARGE SCALE GENOMIC DNA]</scope>
    <source>
        <strain evidence="1 2">DSM 11443</strain>
    </source>
</reference>
<dbReference type="Proteomes" id="UP000198977">
    <property type="component" value="Unassembled WGS sequence"/>
</dbReference>
<dbReference type="PIRSF" id="PIRSF012608">
    <property type="entry name" value="UCP012608"/>
    <property type="match status" value="1"/>
</dbReference>
<accession>A0A1I1WV31</accession>
<evidence type="ECO:0000313" key="1">
    <source>
        <dbReference type="EMBL" id="SFD98902.1"/>
    </source>
</evidence>
<gene>
    <name evidence="1" type="ORF">SAMN04488523_104151</name>
</gene>
<dbReference type="Pfam" id="PF10094">
    <property type="entry name" value="DUF2332"/>
    <property type="match status" value="1"/>
</dbReference>
<dbReference type="STRING" id="74348.SAMN04488523_104151"/>
<organism evidence="1 2">
    <name type="scientific">Sulfitobacter brevis</name>
    <dbReference type="NCBI Taxonomy" id="74348"/>
    <lineage>
        <taxon>Bacteria</taxon>
        <taxon>Pseudomonadati</taxon>
        <taxon>Pseudomonadota</taxon>
        <taxon>Alphaproteobacteria</taxon>
        <taxon>Rhodobacterales</taxon>
        <taxon>Roseobacteraceae</taxon>
        <taxon>Sulfitobacter</taxon>
    </lineage>
</organism>
<dbReference type="AlphaFoldDB" id="A0A1I1WV31"/>
<dbReference type="InterPro" id="IPR011200">
    <property type="entry name" value="UCP012608"/>
</dbReference>
<evidence type="ECO:0008006" key="3">
    <source>
        <dbReference type="Google" id="ProtNLM"/>
    </source>
</evidence>
<dbReference type="RefSeq" id="WP_093923081.1">
    <property type="nucleotide sequence ID" value="NZ_FOMW01000004.1"/>
</dbReference>